<feature type="region of interest" description="Disordered" evidence="1">
    <location>
        <begin position="187"/>
        <end position="212"/>
    </location>
</feature>
<dbReference type="EMBL" id="CP108110">
    <property type="protein sequence ID" value="WUQ83662.1"/>
    <property type="molecule type" value="Genomic_DNA"/>
</dbReference>
<feature type="compositionally biased region" description="Basic and acidic residues" evidence="1">
    <location>
        <begin position="378"/>
        <end position="389"/>
    </location>
</feature>
<dbReference type="Proteomes" id="UP001432222">
    <property type="component" value="Chromosome"/>
</dbReference>
<accession>A0ABZ1TXJ0</accession>
<feature type="region of interest" description="Disordered" evidence="1">
    <location>
        <begin position="341"/>
        <end position="516"/>
    </location>
</feature>
<evidence type="ECO:0000313" key="3">
    <source>
        <dbReference type="EMBL" id="WUQ83662.1"/>
    </source>
</evidence>
<protein>
    <submittedName>
        <fullName evidence="3">Uncharacterized protein</fullName>
    </submittedName>
</protein>
<name>A0ABZ1TXJ0_9ACTN</name>
<dbReference type="RefSeq" id="WP_328953645.1">
    <property type="nucleotide sequence ID" value="NZ_CP108110.1"/>
</dbReference>
<sequence>MTTPALAPWIPGGGTALEWGLRIACPVGVGPGGYRGDGGKVWCLDCGDGRTGRPAQIGDDHPHRDDAHHAARLHADDHEAEIRRYVTAENNREVREKSGWTTRVYALVSAATGQDYSGVWWDGSGYRLVPTGARLDAKGRRVRRRVVELVVKAGFLQQEENGEMVATPDGRAMLKVWQHHRADLAEPWPARHEPEHLPVLPGGQEDKRRQEAARQLWAQLQRQQAQTRAELVRLREKAEREHQAELAAERQRREDERAERERAERARTGEDITLTWSAVATGRWSVTGAGHSRRIDVTLNERDFAHDSYEIRENGYFVSRHRYRHHADAAVRQLLADGVEIGPVAPGPTPSPPNTTPTTRPCTTGPAGRWHQAPPRPTRTEGHTPEHPPRQRAARRPMERPALRPRIRGKERPLPGRARPGRTDRHRGEARRRLDGQGHHRGLDRSRRRPTRLPHPPGRGHRAVDHGPAPAARGRRAVPGGTRPHPRLSGLRRPRRGQGRRLPCRNAECRSRPGLSPTSRAYVYILLRMSSKKT</sequence>
<organism evidence="3 4">
    <name type="scientific">Kitasatospora purpeofusca</name>
    <dbReference type="NCBI Taxonomy" id="67352"/>
    <lineage>
        <taxon>Bacteria</taxon>
        <taxon>Bacillati</taxon>
        <taxon>Actinomycetota</taxon>
        <taxon>Actinomycetes</taxon>
        <taxon>Kitasatosporales</taxon>
        <taxon>Streptomycetaceae</taxon>
        <taxon>Kitasatospora</taxon>
    </lineage>
</organism>
<feature type="compositionally biased region" description="Pro residues" evidence="1">
    <location>
        <begin position="345"/>
        <end position="355"/>
    </location>
</feature>
<feature type="compositionally biased region" description="Basic and acidic residues" evidence="1">
    <location>
        <begin position="187"/>
        <end position="196"/>
    </location>
</feature>
<feature type="region of interest" description="Disordered" evidence="1">
    <location>
        <begin position="242"/>
        <end position="266"/>
    </location>
</feature>
<evidence type="ECO:0000313" key="4">
    <source>
        <dbReference type="Proteomes" id="UP001432222"/>
    </source>
</evidence>
<feature type="compositionally biased region" description="Low complexity" evidence="1">
    <location>
        <begin position="467"/>
        <end position="483"/>
    </location>
</feature>
<gene>
    <name evidence="2" type="ORF">OHA16_06105</name>
    <name evidence="3" type="ORF">OHA16_12185</name>
</gene>
<reference evidence="3" key="1">
    <citation type="submission" date="2022-10" db="EMBL/GenBank/DDBJ databases">
        <title>The complete genomes of actinobacterial strains from the NBC collection.</title>
        <authorList>
            <person name="Joergensen T.S."/>
            <person name="Alvarez Arevalo M."/>
            <person name="Sterndorff E.B."/>
            <person name="Faurdal D."/>
            <person name="Vuksanovic O."/>
            <person name="Mourched A.-S."/>
            <person name="Charusanti P."/>
            <person name="Shaw S."/>
            <person name="Blin K."/>
            <person name="Weber T."/>
        </authorList>
    </citation>
    <scope>NUCLEOTIDE SEQUENCE</scope>
    <source>
        <strain evidence="3">NBC_00222</strain>
    </source>
</reference>
<evidence type="ECO:0000313" key="2">
    <source>
        <dbReference type="EMBL" id="WUQ82591.1"/>
    </source>
</evidence>
<keyword evidence="4" id="KW-1185">Reference proteome</keyword>
<feature type="compositionally biased region" description="Low complexity" evidence="1">
    <location>
        <begin position="356"/>
        <end position="366"/>
    </location>
</feature>
<dbReference type="EMBL" id="CP108110">
    <property type="protein sequence ID" value="WUQ82591.1"/>
    <property type="molecule type" value="Genomic_DNA"/>
</dbReference>
<feature type="compositionally biased region" description="Basic residues" evidence="1">
    <location>
        <begin position="484"/>
        <end position="503"/>
    </location>
</feature>
<evidence type="ECO:0000256" key="1">
    <source>
        <dbReference type="SAM" id="MobiDB-lite"/>
    </source>
</evidence>
<feature type="compositionally biased region" description="Basic and acidic residues" evidence="1">
    <location>
        <begin position="421"/>
        <end position="445"/>
    </location>
</feature>
<feature type="compositionally biased region" description="Basic and acidic residues" evidence="1">
    <location>
        <begin position="396"/>
        <end position="414"/>
    </location>
</feature>
<proteinExistence type="predicted"/>